<organism evidence="1 2">
    <name type="scientific">Goodea atripinnis</name>
    <dbReference type="NCBI Taxonomy" id="208336"/>
    <lineage>
        <taxon>Eukaryota</taxon>
        <taxon>Metazoa</taxon>
        <taxon>Chordata</taxon>
        <taxon>Craniata</taxon>
        <taxon>Vertebrata</taxon>
        <taxon>Euteleostomi</taxon>
        <taxon>Actinopterygii</taxon>
        <taxon>Neopterygii</taxon>
        <taxon>Teleostei</taxon>
        <taxon>Neoteleostei</taxon>
        <taxon>Acanthomorphata</taxon>
        <taxon>Ovalentaria</taxon>
        <taxon>Atherinomorphae</taxon>
        <taxon>Cyprinodontiformes</taxon>
        <taxon>Goodeidae</taxon>
        <taxon>Goodea</taxon>
    </lineage>
</organism>
<protein>
    <submittedName>
        <fullName evidence="1">Uncharacterized protein</fullName>
    </submittedName>
</protein>
<evidence type="ECO:0000313" key="2">
    <source>
        <dbReference type="Proteomes" id="UP001476798"/>
    </source>
</evidence>
<evidence type="ECO:0000313" key="1">
    <source>
        <dbReference type="EMBL" id="MEQ2190130.1"/>
    </source>
</evidence>
<proteinExistence type="predicted"/>
<reference evidence="1 2" key="1">
    <citation type="submission" date="2021-06" db="EMBL/GenBank/DDBJ databases">
        <authorList>
            <person name="Palmer J.M."/>
        </authorList>
    </citation>
    <scope>NUCLEOTIDE SEQUENCE [LARGE SCALE GENOMIC DNA]</scope>
    <source>
        <strain evidence="1 2">GA_2019</strain>
        <tissue evidence="1">Muscle</tissue>
    </source>
</reference>
<dbReference type="Proteomes" id="UP001476798">
    <property type="component" value="Unassembled WGS sequence"/>
</dbReference>
<comment type="caution">
    <text evidence="1">The sequence shown here is derived from an EMBL/GenBank/DDBJ whole genome shotgun (WGS) entry which is preliminary data.</text>
</comment>
<gene>
    <name evidence="1" type="ORF">GOODEAATRI_032541</name>
</gene>
<dbReference type="EMBL" id="JAHRIO010096088">
    <property type="protein sequence ID" value="MEQ2190130.1"/>
    <property type="molecule type" value="Genomic_DNA"/>
</dbReference>
<name>A0ABV0Q2W4_9TELE</name>
<keyword evidence="2" id="KW-1185">Reference proteome</keyword>
<sequence>MDGPNVNLQFLELFQQEYAERYGGSQLVAVGSFGLHTLHGAVKSDFHVASRETAESHAHIVPQCASKERRLHCYISPPSFLYLSVVIGGLKTQPVTERALEVWPSFIQFMDWVRRKQLPHPGTASFDNVEEAMKDTHRGKATLLLDCCQAFQSVFEEVSDR</sequence>
<accession>A0ABV0Q2W4</accession>